<sequence>KAKNKIELYPLVAISTCYQQVFETKTEYSSLTLNEVVSSVGNPYKDRFYGINTRFISLFIARYHREQHLFVLKIEEYQCVLEIYL</sequence>
<comment type="caution">
    <text evidence="1">The sequence shown here is derived from an EMBL/GenBank/DDBJ whole genome shotgun (WGS) entry which is preliminary data.</text>
</comment>
<accession>A0ACA9NL62</accession>
<evidence type="ECO:0000313" key="1">
    <source>
        <dbReference type="EMBL" id="CAG8662604.1"/>
    </source>
</evidence>
<gene>
    <name evidence="1" type="ORF">SCALOS_LOCUS9086</name>
</gene>
<keyword evidence="2" id="KW-1185">Reference proteome</keyword>
<organism evidence="1 2">
    <name type="scientific">Scutellospora calospora</name>
    <dbReference type="NCBI Taxonomy" id="85575"/>
    <lineage>
        <taxon>Eukaryota</taxon>
        <taxon>Fungi</taxon>
        <taxon>Fungi incertae sedis</taxon>
        <taxon>Mucoromycota</taxon>
        <taxon>Glomeromycotina</taxon>
        <taxon>Glomeromycetes</taxon>
        <taxon>Diversisporales</taxon>
        <taxon>Gigasporaceae</taxon>
        <taxon>Scutellospora</taxon>
    </lineage>
</organism>
<proteinExistence type="predicted"/>
<dbReference type="EMBL" id="CAJVPM010026584">
    <property type="protein sequence ID" value="CAG8662604.1"/>
    <property type="molecule type" value="Genomic_DNA"/>
</dbReference>
<name>A0ACA9NL62_9GLOM</name>
<feature type="non-terminal residue" evidence="1">
    <location>
        <position position="85"/>
    </location>
</feature>
<reference evidence="1" key="1">
    <citation type="submission" date="2021-06" db="EMBL/GenBank/DDBJ databases">
        <authorList>
            <person name="Kallberg Y."/>
            <person name="Tangrot J."/>
            <person name="Rosling A."/>
        </authorList>
    </citation>
    <scope>NUCLEOTIDE SEQUENCE</scope>
    <source>
        <strain evidence="1">AU212A</strain>
    </source>
</reference>
<dbReference type="Proteomes" id="UP000789860">
    <property type="component" value="Unassembled WGS sequence"/>
</dbReference>
<evidence type="ECO:0000313" key="2">
    <source>
        <dbReference type="Proteomes" id="UP000789860"/>
    </source>
</evidence>
<feature type="non-terminal residue" evidence="1">
    <location>
        <position position="1"/>
    </location>
</feature>
<protein>
    <submittedName>
        <fullName evidence="1">4029_t:CDS:1</fullName>
    </submittedName>
</protein>